<protein>
    <submittedName>
        <fullName evidence="1">Uncharacterized protein</fullName>
    </submittedName>
</protein>
<reference evidence="1 2" key="1">
    <citation type="submission" date="2019-03" db="EMBL/GenBank/DDBJ databases">
        <title>Single cell metagenomics reveals metabolic interactions within the superorganism composed of flagellate Streblomastix strix and complex community of Bacteroidetes bacteria on its surface.</title>
        <authorList>
            <person name="Treitli S.C."/>
            <person name="Kolisko M."/>
            <person name="Husnik F."/>
            <person name="Keeling P."/>
            <person name="Hampl V."/>
        </authorList>
    </citation>
    <scope>NUCLEOTIDE SEQUENCE [LARGE SCALE GENOMIC DNA]</scope>
    <source>
        <strain evidence="1">ST1C</strain>
    </source>
</reference>
<name>A0A5J4TSU1_9EUKA</name>
<comment type="caution">
    <text evidence="1">The sequence shown here is derived from an EMBL/GenBank/DDBJ whole genome shotgun (WGS) entry which is preliminary data.</text>
</comment>
<dbReference type="AlphaFoldDB" id="A0A5J4TSU1"/>
<evidence type="ECO:0000313" key="1">
    <source>
        <dbReference type="EMBL" id="KAA6361394.1"/>
    </source>
</evidence>
<proteinExistence type="predicted"/>
<sequence>MICIQEVTVKGKSYEEVCHAKGVESVAILEDWVINYLTKIEKQENKAFRKFIDTMLKATKTHHAAFQLTMSQRAIIQNIPEREGKEEILVLLFENCCLKIGTQDVFSQFSQAKIKTFLGNYFLNEDNCFNELWAIQSSVYNILESTNLLLKRINLIRQQDKIRGRDFVTSSQLFFFSTKDCHDLFLEQLLLPLCGIFQTSQSFSIRLISQFFNHPFSSNACWSESLSPVQKNERTSKSGYFSLIILVFGSVPKLIGVSKKIPDETFIRRRH</sequence>
<organism evidence="1 2">
    <name type="scientific">Streblomastix strix</name>
    <dbReference type="NCBI Taxonomy" id="222440"/>
    <lineage>
        <taxon>Eukaryota</taxon>
        <taxon>Metamonada</taxon>
        <taxon>Preaxostyla</taxon>
        <taxon>Oxymonadida</taxon>
        <taxon>Streblomastigidae</taxon>
        <taxon>Streblomastix</taxon>
    </lineage>
</organism>
<accession>A0A5J4TSU1</accession>
<evidence type="ECO:0000313" key="2">
    <source>
        <dbReference type="Proteomes" id="UP000324800"/>
    </source>
</evidence>
<gene>
    <name evidence="1" type="ORF">EZS28_043079</name>
</gene>
<dbReference type="Proteomes" id="UP000324800">
    <property type="component" value="Unassembled WGS sequence"/>
</dbReference>
<dbReference type="EMBL" id="SNRW01025611">
    <property type="protein sequence ID" value="KAA6361394.1"/>
    <property type="molecule type" value="Genomic_DNA"/>
</dbReference>